<sequence>MSGVNQLNIYNGDETLEFTNVLKSKWNKIHDESTVFRYKIDKIGEKMLDKYFLQLNPDRCLKRRIPELIENIMQPFDIDKFNFNKVSKEEVMFTFTSKDNDTHTILVNVSPISRYHSLLCPFVNECLPQVMTEDSLKLTLDLLFLMQDRELRIGFNSLCAFASVNHLHYHLLFEKTTLAVETADVQHIKGNLYKIDKYPVPAFCFEVQKETCNTTTREIFMLLKYFLDHSIAHNILITNKRSSGKFDKDVARVFIWVRKSTSGVKNFTAFNVAVCELSGWFPIFSEEAFNTLKPEDLEKELRKWSIDNFNDKIFDQIKTLF</sequence>
<evidence type="ECO:0000313" key="2">
    <source>
        <dbReference type="Proteomes" id="UP000824533"/>
    </source>
</evidence>
<gene>
    <name evidence="1" type="ORF">K1T71_011792</name>
</gene>
<comment type="caution">
    <text evidence="1">The sequence shown here is derived from an EMBL/GenBank/DDBJ whole genome shotgun (WGS) entry which is preliminary data.</text>
</comment>
<dbReference type="EMBL" id="CM034407">
    <property type="protein sequence ID" value="KAJ0172653.1"/>
    <property type="molecule type" value="Genomic_DNA"/>
</dbReference>
<name>A0ACC1CM41_9NEOP</name>
<reference evidence="1 2" key="1">
    <citation type="journal article" date="2021" name="Front. Genet.">
        <title>Chromosome-Level Genome Assembly Reveals Significant Gene Expansion in the Toll and IMD Signaling Pathways of Dendrolimus kikuchii.</title>
        <authorList>
            <person name="Zhou J."/>
            <person name="Wu P."/>
            <person name="Xiong Z."/>
            <person name="Liu N."/>
            <person name="Zhao N."/>
            <person name="Ji M."/>
            <person name="Qiu Y."/>
            <person name="Yang B."/>
        </authorList>
    </citation>
    <scope>NUCLEOTIDE SEQUENCE [LARGE SCALE GENOMIC DNA]</scope>
    <source>
        <strain evidence="1">Ann1</strain>
    </source>
</reference>
<organism evidence="1 2">
    <name type="scientific">Dendrolimus kikuchii</name>
    <dbReference type="NCBI Taxonomy" id="765133"/>
    <lineage>
        <taxon>Eukaryota</taxon>
        <taxon>Metazoa</taxon>
        <taxon>Ecdysozoa</taxon>
        <taxon>Arthropoda</taxon>
        <taxon>Hexapoda</taxon>
        <taxon>Insecta</taxon>
        <taxon>Pterygota</taxon>
        <taxon>Neoptera</taxon>
        <taxon>Endopterygota</taxon>
        <taxon>Lepidoptera</taxon>
        <taxon>Glossata</taxon>
        <taxon>Ditrysia</taxon>
        <taxon>Bombycoidea</taxon>
        <taxon>Lasiocampidae</taxon>
        <taxon>Dendrolimus</taxon>
    </lineage>
</organism>
<accession>A0ACC1CM41</accession>
<evidence type="ECO:0000313" key="1">
    <source>
        <dbReference type="EMBL" id="KAJ0172653.1"/>
    </source>
</evidence>
<dbReference type="Proteomes" id="UP000824533">
    <property type="component" value="Linkage Group LG21"/>
</dbReference>
<keyword evidence="2" id="KW-1185">Reference proteome</keyword>
<proteinExistence type="predicted"/>
<protein>
    <submittedName>
        <fullName evidence="1">Uncharacterized protein</fullName>
    </submittedName>
</protein>